<proteinExistence type="predicted"/>
<evidence type="ECO:0000259" key="8">
    <source>
        <dbReference type="PROSITE" id="PS50011"/>
    </source>
</evidence>
<evidence type="ECO:0000256" key="6">
    <source>
        <dbReference type="ARBA" id="ARBA00022840"/>
    </source>
</evidence>
<evidence type="ECO:0000313" key="9">
    <source>
        <dbReference type="EMBL" id="MDN4160905.1"/>
    </source>
</evidence>
<dbReference type="InterPro" id="IPR008271">
    <property type="entry name" value="Ser/Thr_kinase_AS"/>
</dbReference>
<keyword evidence="7" id="KW-0472">Membrane</keyword>
<evidence type="ECO:0000256" key="4">
    <source>
        <dbReference type="ARBA" id="ARBA00022741"/>
    </source>
</evidence>
<accession>A0ABT8ERX6</accession>
<evidence type="ECO:0000313" key="10">
    <source>
        <dbReference type="Proteomes" id="UP001168537"/>
    </source>
</evidence>
<name>A0ABT8ERX6_9ACTN</name>
<evidence type="ECO:0000256" key="5">
    <source>
        <dbReference type="ARBA" id="ARBA00022777"/>
    </source>
</evidence>
<dbReference type="Pfam" id="PF00069">
    <property type="entry name" value="Pkinase"/>
    <property type="match status" value="1"/>
</dbReference>
<evidence type="ECO:0000256" key="3">
    <source>
        <dbReference type="ARBA" id="ARBA00022679"/>
    </source>
</evidence>
<evidence type="ECO:0000256" key="7">
    <source>
        <dbReference type="SAM" id="Phobius"/>
    </source>
</evidence>
<dbReference type="EMBL" id="JAUHJR010000002">
    <property type="protein sequence ID" value="MDN4160905.1"/>
    <property type="molecule type" value="Genomic_DNA"/>
</dbReference>
<dbReference type="SMART" id="SM00220">
    <property type="entry name" value="S_TKc"/>
    <property type="match status" value="1"/>
</dbReference>
<dbReference type="PROSITE" id="PS00108">
    <property type="entry name" value="PROTEIN_KINASE_ST"/>
    <property type="match status" value="1"/>
</dbReference>
<gene>
    <name evidence="9" type="ORF">QWY29_06020</name>
</gene>
<evidence type="ECO:0000256" key="1">
    <source>
        <dbReference type="ARBA" id="ARBA00012513"/>
    </source>
</evidence>
<keyword evidence="6" id="KW-0067">ATP-binding</keyword>
<dbReference type="CDD" id="cd14014">
    <property type="entry name" value="STKc_PknB_like"/>
    <property type="match status" value="1"/>
</dbReference>
<dbReference type="SUPFAM" id="SSF56112">
    <property type="entry name" value="Protein kinase-like (PK-like)"/>
    <property type="match status" value="1"/>
</dbReference>
<keyword evidence="5 9" id="KW-0418">Kinase</keyword>
<dbReference type="RefSeq" id="WP_300959792.1">
    <property type="nucleotide sequence ID" value="NZ_JAUHJR010000002.1"/>
</dbReference>
<feature type="transmembrane region" description="Helical" evidence="7">
    <location>
        <begin position="316"/>
        <end position="336"/>
    </location>
</feature>
<keyword evidence="7" id="KW-1133">Transmembrane helix</keyword>
<keyword evidence="3 9" id="KW-0808">Transferase</keyword>
<keyword evidence="10" id="KW-1185">Reference proteome</keyword>
<keyword evidence="7" id="KW-0812">Transmembrane</keyword>
<feature type="domain" description="Protein kinase" evidence="8">
    <location>
        <begin position="20"/>
        <end position="284"/>
    </location>
</feature>
<evidence type="ECO:0000256" key="2">
    <source>
        <dbReference type="ARBA" id="ARBA00022527"/>
    </source>
</evidence>
<sequence length="442" mass="46486">MTDQAEDGGYPELGERFGPYSVGARIGAGGMGWVFEALDTRLHRQVALKIITPRLAQDEDFRARFVREAQAQASLDSPHVVHVYDHGEVDGRLYLVTQHVPDGDLAGQLRARGVPPREAAVDIAAQVAAGLADVHAAGFVHRDVKPANVLLRRRDGGVTAYLGDFGIVRPTDGAHALTAAGATAPGTPDYMAPELHDGAQADPRTDVYSLGCLLWTTLTGEAPYSGSSEWALVTAHREQPVPQLPGEGALVEGINRVLARAMAKDPAERYADATPLRDDLRDLLRLPAEGHVVPVEAVDPPPADPLPAPPHARRRLAALVAVLAALAVAAVVVWALTWGDDDPAAEPASGGTGSGAVAELDRGTAVASVAAAFAEQGIDDRDLATCMAEHWVDGTGLEQMRAEGFLDEESSFVDLPSTEMPEEMRAAFGAALASCSGGVVED</sequence>
<dbReference type="EC" id="2.7.11.1" evidence="1"/>
<dbReference type="InterPro" id="IPR011009">
    <property type="entry name" value="Kinase-like_dom_sf"/>
</dbReference>
<dbReference type="PROSITE" id="PS50011">
    <property type="entry name" value="PROTEIN_KINASE_DOM"/>
    <property type="match status" value="1"/>
</dbReference>
<dbReference type="Gene3D" id="1.10.510.10">
    <property type="entry name" value="Transferase(Phosphotransferase) domain 1"/>
    <property type="match status" value="1"/>
</dbReference>
<comment type="caution">
    <text evidence="9">The sequence shown here is derived from an EMBL/GenBank/DDBJ whole genome shotgun (WGS) entry which is preliminary data.</text>
</comment>
<dbReference type="PANTHER" id="PTHR43289">
    <property type="entry name" value="MITOGEN-ACTIVATED PROTEIN KINASE KINASE KINASE 20-RELATED"/>
    <property type="match status" value="1"/>
</dbReference>
<dbReference type="GO" id="GO:0004674">
    <property type="term" value="F:protein serine/threonine kinase activity"/>
    <property type="evidence" value="ECO:0007669"/>
    <property type="project" value="UniProtKB-EC"/>
</dbReference>
<keyword evidence="4" id="KW-0547">Nucleotide-binding</keyword>
<dbReference type="Proteomes" id="UP001168537">
    <property type="component" value="Unassembled WGS sequence"/>
</dbReference>
<keyword evidence="2" id="KW-0723">Serine/threonine-protein kinase</keyword>
<dbReference type="PANTHER" id="PTHR43289:SF6">
    <property type="entry name" value="SERINE_THREONINE-PROTEIN KINASE NEKL-3"/>
    <property type="match status" value="1"/>
</dbReference>
<organism evidence="9 10">
    <name type="scientific">Nocardioides abyssi</name>
    <dbReference type="NCBI Taxonomy" id="3058370"/>
    <lineage>
        <taxon>Bacteria</taxon>
        <taxon>Bacillati</taxon>
        <taxon>Actinomycetota</taxon>
        <taxon>Actinomycetes</taxon>
        <taxon>Propionibacteriales</taxon>
        <taxon>Nocardioidaceae</taxon>
        <taxon>Nocardioides</taxon>
    </lineage>
</organism>
<dbReference type="Gene3D" id="3.30.200.20">
    <property type="entry name" value="Phosphorylase Kinase, domain 1"/>
    <property type="match status" value="1"/>
</dbReference>
<reference evidence="9" key="1">
    <citation type="submission" date="2023-06" db="EMBL/GenBank/DDBJ databases">
        <title>Draft genome sequence of Nocardioides sp. SOB72.</title>
        <authorList>
            <person name="Zhang G."/>
        </authorList>
    </citation>
    <scope>NUCLEOTIDE SEQUENCE</scope>
    <source>
        <strain evidence="9">SOB72</strain>
    </source>
</reference>
<protein>
    <recommendedName>
        <fullName evidence="1">non-specific serine/threonine protein kinase</fullName>
        <ecNumber evidence="1">2.7.11.1</ecNumber>
    </recommendedName>
</protein>
<dbReference type="InterPro" id="IPR000719">
    <property type="entry name" value="Prot_kinase_dom"/>
</dbReference>